<dbReference type="STRING" id="623281.SAMN05421747_116115"/>
<evidence type="ECO:0000313" key="5">
    <source>
        <dbReference type="EMBL" id="SFC62494.1"/>
    </source>
</evidence>
<sequence>MQIVIERPGLMSTIQDMGRWEHLSQGVPRSGVMDVLSARIANLAVGNEPDAAVIEFTYGDARLRTETDILIAYSGDGATLFVDSERLPSDRPIYLAAGSYITLVNNPAGCRTYLAIAGGWDVPEVLGSRSTYMPAAFGGFQGRALQAGDVLHAGSTLSGIARQLCHRLRTATSSYSSWGIARWRLLPSDRRLIRVIPAREFTWFEGKSVVDFLSSPYTVSPTCNRMGYHLNGAPIGRLFARELLSTAVMPGTIQVTGDGRLILLMADSQTTGGYPRIAQVAAVDMPLCGQLKPGDSVYFREISRMEAEKLYLQQERLLTRLAVAITTKLTAVFS</sequence>
<gene>
    <name evidence="5" type="ORF">SAMN05421747_116115</name>
</gene>
<dbReference type="PANTHER" id="PTHR43309:SF5">
    <property type="entry name" value="5-OXOPROLINASE SUBUNIT C"/>
    <property type="match status" value="1"/>
</dbReference>
<dbReference type="SMART" id="SM00797">
    <property type="entry name" value="AHS2"/>
    <property type="match status" value="1"/>
</dbReference>
<dbReference type="PANTHER" id="PTHR43309">
    <property type="entry name" value="5-OXOPROLINASE SUBUNIT C"/>
    <property type="match status" value="1"/>
</dbReference>
<proteinExistence type="predicted"/>
<evidence type="ECO:0000259" key="4">
    <source>
        <dbReference type="SMART" id="SM00797"/>
    </source>
</evidence>
<dbReference type="NCBIfam" id="TIGR00724">
    <property type="entry name" value="urea_amlyse_rel"/>
    <property type="match status" value="1"/>
</dbReference>
<dbReference type="InterPro" id="IPR052708">
    <property type="entry name" value="PxpC"/>
</dbReference>
<dbReference type="GO" id="GO:0016787">
    <property type="term" value="F:hydrolase activity"/>
    <property type="evidence" value="ECO:0007669"/>
    <property type="project" value="UniProtKB-KW"/>
</dbReference>
<dbReference type="EMBL" id="FOLL01000016">
    <property type="protein sequence ID" value="SFC62494.1"/>
    <property type="molecule type" value="Genomic_DNA"/>
</dbReference>
<dbReference type="Proteomes" id="UP000199577">
    <property type="component" value="Unassembled WGS sequence"/>
</dbReference>
<protein>
    <submittedName>
        <fullName evidence="5">Antagonist of KipI</fullName>
    </submittedName>
</protein>
<evidence type="ECO:0000313" key="6">
    <source>
        <dbReference type="Proteomes" id="UP000199577"/>
    </source>
</evidence>
<evidence type="ECO:0000256" key="2">
    <source>
        <dbReference type="ARBA" id="ARBA00022801"/>
    </source>
</evidence>
<feature type="domain" description="Carboxyltransferase" evidence="4">
    <location>
        <begin position="24"/>
        <end position="317"/>
    </location>
</feature>
<evidence type="ECO:0000256" key="1">
    <source>
        <dbReference type="ARBA" id="ARBA00022741"/>
    </source>
</evidence>
<dbReference type="Pfam" id="PF02626">
    <property type="entry name" value="CT_A_B"/>
    <property type="match status" value="1"/>
</dbReference>
<dbReference type="InterPro" id="IPR029000">
    <property type="entry name" value="Cyclophilin-like_dom_sf"/>
</dbReference>
<evidence type="ECO:0000256" key="3">
    <source>
        <dbReference type="ARBA" id="ARBA00022840"/>
    </source>
</evidence>
<reference evidence="5 6" key="1">
    <citation type="submission" date="2016-10" db="EMBL/GenBank/DDBJ databases">
        <authorList>
            <person name="de Groot N.N."/>
        </authorList>
    </citation>
    <scope>NUCLEOTIDE SEQUENCE [LARGE SCALE GENOMIC DNA]</scope>
    <source>
        <strain evidence="5 6">DSM 22900</strain>
    </source>
</reference>
<dbReference type="AlphaFoldDB" id="A0A1I1KNJ5"/>
<organism evidence="5 6">
    <name type="scientific">Parapedobacter composti</name>
    <dbReference type="NCBI Taxonomy" id="623281"/>
    <lineage>
        <taxon>Bacteria</taxon>
        <taxon>Pseudomonadati</taxon>
        <taxon>Bacteroidota</taxon>
        <taxon>Sphingobacteriia</taxon>
        <taxon>Sphingobacteriales</taxon>
        <taxon>Sphingobacteriaceae</taxon>
        <taxon>Parapedobacter</taxon>
    </lineage>
</organism>
<keyword evidence="2" id="KW-0378">Hydrolase</keyword>
<keyword evidence="6" id="KW-1185">Reference proteome</keyword>
<dbReference type="Gene3D" id="2.40.100.10">
    <property type="entry name" value="Cyclophilin-like"/>
    <property type="match status" value="1"/>
</dbReference>
<dbReference type="SUPFAM" id="SSF50891">
    <property type="entry name" value="Cyclophilin-like"/>
    <property type="match status" value="1"/>
</dbReference>
<dbReference type="InterPro" id="IPR003778">
    <property type="entry name" value="CT_A_B"/>
</dbReference>
<keyword evidence="3" id="KW-0067">ATP-binding</keyword>
<dbReference type="GO" id="GO:0005524">
    <property type="term" value="F:ATP binding"/>
    <property type="evidence" value="ECO:0007669"/>
    <property type="project" value="UniProtKB-KW"/>
</dbReference>
<name>A0A1I1KNJ5_9SPHI</name>
<dbReference type="OrthoDB" id="9782422at2"/>
<keyword evidence="1" id="KW-0547">Nucleotide-binding</keyword>
<accession>A0A1I1KNJ5</accession>